<keyword evidence="4" id="KW-1185">Reference proteome</keyword>
<comment type="caution">
    <text evidence="3">The sequence shown here is derived from an EMBL/GenBank/DDBJ whole genome shotgun (WGS) entry which is preliminary data.</text>
</comment>
<organism evidence="3 4">
    <name type="scientific">Leucobacter aridicollis</name>
    <dbReference type="NCBI Taxonomy" id="283878"/>
    <lineage>
        <taxon>Bacteria</taxon>
        <taxon>Bacillati</taxon>
        <taxon>Actinomycetota</taxon>
        <taxon>Actinomycetes</taxon>
        <taxon>Micrococcales</taxon>
        <taxon>Microbacteriaceae</taxon>
        <taxon>Leucobacter</taxon>
    </lineage>
</organism>
<gene>
    <name evidence="3" type="ORF">BJ960_002803</name>
</gene>
<protein>
    <submittedName>
        <fullName evidence="3">Carbohydrate diacid regulator</fullName>
    </submittedName>
</protein>
<dbReference type="InterPro" id="IPR051448">
    <property type="entry name" value="CdaR-like_regulators"/>
</dbReference>
<dbReference type="InterPro" id="IPR008599">
    <property type="entry name" value="Diacid_rec"/>
</dbReference>
<dbReference type="InterPro" id="IPR042070">
    <property type="entry name" value="PucR_C-HTH_sf"/>
</dbReference>
<name>A0A852RGL1_9MICO</name>
<dbReference type="RefSeq" id="WP_185987747.1">
    <property type="nucleotide sequence ID" value="NZ_BAAALZ010000001.1"/>
</dbReference>
<dbReference type="PANTHER" id="PTHR33744:SF15">
    <property type="entry name" value="CARBOHYDRATE DIACID REGULATOR"/>
    <property type="match status" value="1"/>
</dbReference>
<dbReference type="Proteomes" id="UP000586095">
    <property type="component" value="Unassembled WGS sequence"/>
</dbReference>
<evidence type="ECO:0000313" key="4">
    <source>
        <dbReference type="Proteomes" id="UP000586095"/>
    </source>
</evidence>
<reference evidence="3 4" key="1">
    <citation type="submission" date="2020-07" db="EMBL/GenBank/DDBJ databases">
        <title>Sequencing the genomes of 1000 actinobacteria strains.</title>
        <authorList>
            <person name="Klenk H.-P."/>
        </authorList>
    </citation>
    <scope>NUCLEOTIDE SEQUENCE [LARGE SCALE GENOMIC DNA]</scope>
    <source>
        <strain evidence="3 4">DSM 17380</strain>
    </source>
</reference>
<accession>A0A852RGL1</accession>
<dbReference type="EMBL" id="JACCBD010000001">
    <property type="protein sequence ID" value="NYD28000.1"/>
    <property type="molecule type" value="Genomic_DNA"/>
</dbReference>
<dbReference type="Pfam" id="PF05651">
    <property type="entry name" value="Diacid_rec"/>
    <property type="match status" value="1"/>
</dbReference>
<dbReference type="Pfam" id="PF13556">
    <property type="entry name" value="HTH_30"/>
    <property type="match status" value="1"/>
</dbReference>
<sequence>MTAESRPQQIHLSSALAQRIVDELAPAIQENLNLMDAHGFIIASSDVARVGTLHPGAREAAATNEAVSVFADTVRSGERPGVNLPLEYRGTVIGVVGVTGTPAKVQSLAPVLVLTIALLFEREAELAGESRRDAADRDVLARLVHGSRPLDAIGALRQRSPALVGPWALVAGMVPAATAAGVAAFDSARVARLRSALGPHVVVGALRGVLWVLASDAERAADGRTDPGAALAGRISELLPDTALVFGSVCRSDAQLALEASQLAALSAQRKLWNAPGVRAASSHLLHLAAAHLPAPVAESLMAVLRGLSAAERETLGAYLAVGNAAELSRSGFTHRNTVRRHLQAIAERTGFDLRVPEQAAVLALAIAAQRAVGETGASAR</sequence>
<feature type="domain" description="Putative sugar diacid recognition" evidence="1">
    <location>
        <begin position="12"/>
        <end position="136"/>
    </location>
</feature>
<proteinExistence type="predicted"/>
<evidence type="ECO:0000259" key="1">
    <source>
        <dbReference type="Pfam" id="PF05651"/>
    </source>
</evidence>
<evidence type="ECO:0000259" key="2">
    <source>
        <dbReference type="Pfam" id="PF13556"/>
    </source>
</evidence>
<dbReference type="AlphaFoldDB" id="A0A852RGL1"/>
<dbReference type="Gene3D" id="1.10.10.2840">
    <property type="entry name" value="PucR C-terminal helix-turn-helix domain"/>
    <property type="match status" value="1"/>
</dbReference>
<evidence type="ECO:0000313" key="3">
    <source>
        <dbReference type="EMBL" id="NYD28000.1"/>
    </source>
</evidence>
<feature type="domain" description="PucR C-terminal helix-turn-helix" evidence="2">
    <location>
        <begin position="314"/>
        <end position="369"/>
    </location>
</feature>
<dbReference type="PANTHER" id="PTHR33744">
    <property type="entry name" value="CARBOHYDRATE DIACID REGULATOR"/>
    <property type="match status" value="1"/>
</dbReference>
<dbReference type="InterPro" id="IPR025736">
    <property type="entry name" value="PucR_C-HTH_dom"/>
</dbReference>